<name>A0A4S3KPZ4_9GAMM</name>
<proteinExistence type="inferred from homology"/>
<evidence type="ECO:0000313" key="3">
    <source>
        <dbReference type="EMBL" id="THD11095.1"/>
    </source>
</evidence>
<dbReference type="AlphaFoldDB" id="A0A4S3KPZ4"/>
<sequence>MSVNRVLTRAVDGLRRAEHLLMPPRCLLCGAAADDAGLCAACRAELPRNASCCARCAEPLPMPAPLCGRCLRHPPPWDVAWVPLRYAWPLDVLEARFKFGGDLAAGRALAAQWLAQAPPSALPGALIPVPLHVSRLRRRGYNQALELARALGRALQIPVHARALRRTRATAAQTELDRVARRRNVRGAFALATGYAPPAHVAVLDDVLTTGATLAECARVLRRAGVARVDVWALARAPVAR</sequence>
<dbReference type="CDD" id="cd06223">
    <property type="entry name" value="PRTases_typeI"/>
    <property type="match status" value="1"/>
</dbReference>
<feature type="domain" description="Double zinc ribbon" evidence="2">
    <location>
        <begin position="19"/>
        <end position="71"/>
    </location>
</feature>
<accession>A0A4S3KPZ4</accession>
<keyword evidence="4" id="KW-1185">Reference proteome</keyword>
<dbReference type="OrthoDB" id="9793412at2"/>
<comment type="similarity">
    <text evidence="1">Belongs to the ComF/GntX family.</text>
</comment>
<dbReference type="InterPro" id="IPR000836">
    <property type="entry name" value="PRTase_dom"/>
</dbReference>
<keyword evidence="3" id="KW-0808">Transferase</keyword>
<protein>
    <submittedName>
        <fullName evidence="3">Amidophosphoribosyltransferase</fullName>
    </submittedName>
</protein>
<keyword evidence="3" id="KW-0328">Glycosyltransferase</keyword>
<reference evidence="3 4" key="1">
    <citation type="submission" date="2017-02" db="EMBL/GenBank/DDBJ databases">
        <title>Whole genome sequencing of Metallibacterium scheffleri DSM 24874 (T).</title>
        <authorList>
            <person name="Kumar S."/>
            <person name="Patil P."/>
            <person name="Patil P.B."/>
        </authorList>
    </citation>
    <scope>NUCLEOTIDE SEQUENCE [LARGE SCALE GENOMIC DNA]</scope>
    <source>
        <strain evidence="3 4">DSM 24874</strain>
    </source>
</reference>
<dbReference type="STRING" id="993689.GCA_002077135_01192"/>
<dbReference type="PANTHER" id="PTHR47505:SF1">
    <property type="entry name" value="DNA UTILIZATION PROTEIN YHGH"/>
    <property type="match status" value="1"/>
</dbReference>
<dbReference type="SUPFAM" id="SSF53271">
    <property type="entry name" value="PRTase-like"/>
    <property type="match status" value="1"/>
</dbReference>
<gene>
    <name evidence="3" type="ORF">B1806_05075</name>
</gene>
<dbReference type="InterPro" id="IPR044005">
    <property type="entry name" value="DZR_2"/>
</dbReference>
<dbReference type="InterPro" id="IPR029057">
    <property type="entry name" value="PRTase-like"/>
</dbReference>
<dbReference type="Pfam" id="PF18912">
    <property type="entry name" value="DZR_2"/>
    <property type="match status" value="1"/>
</dbReference>
<comment type="caution">
    <text evidence="3">The sequence shown here is derived from an EMBL/GenBank/DDBJ whole genome shotgun (WGS) entry which is preliminary data.</text>
</comment>
<organism evidence="3 4">
    <name type="scientific">Metallibacterium scheffleri</name>
    <dbReference type="NCBI Taxonomy" id="993689"/>
    <lineage>
        <taxon>Bacteria</taxon>
        <taxon>Pseudomonadati</taxon>
        <taxon>Pseudomonadota</taxon>
        <taxon>Gammaproteobacteria</taxon>
        <taxon>Lysobacterales</taxon>
        <taxon>Rhodanobacteraceae</taxon>
        <taxon>Metallibacterium</taxon>
    </lineage>
</organism>
<dbReference type="Proteomes" id="UP000307749">
    <property type="component" value="Unassembled WGS sequence"/>
</dbReference>
<evidence type="ECO:0000259" key="2">
    <source>
        <dbReference type="Pfam" id="PF18912"/>
    </source>
</evidence>
<dbReference type="RefSeq" id="WP_081126513.1">
    <property type="nucleotide sequence ID" value="NZ_DAHXOC010000001.1"/>
</dbReference>
<dbReference type="PANTHER" id="PTHR47505">
    <property type="entry name" value="DNA UTILIZATION PROTEIN YHGH"/>
    <property type="match status" value="1"/>
</dbReference>
<evidence type="ECO:0000256" key="1">
    <source>
        <dbReference type="ARBA" id="ARBA00008007"/>
    </source>
</evidence>
<dbReference type="Gene3D" id="3.40.50.2020">
    <property type="match status" value="1"/>
</dbReference>
<evidence type="ECO:0000313" key="4">
    <source>
        <dbReference type="Proteomes" id="UP000307749"/>
    </source>
</evidence>
<dbReference type="InterPro" id="IPR051910">
    <property type="entry name" value="ComF/GntX_DNA_util-trans"/>
</dbReference>
<dbReference type="GO" id="GO:0016757">
    <property type="term" value="F:glycosyltransferase activity"/>
    <property type="evidence" value="ECO:0007669"/>
    <property type="project" value="UniProtKB-KW"/>
</dbReference>
<dbReference type="EMBL" id="MWQO01000016">
    <property type="protein sequence ID" value="THD11095.1"/>
    <property type="molecule type" value="Genomic_DNA"/>
</dbReference>